<dbReference type="Proteomes" id="UP000237000">
    <property type="component" value="Unassembled WGS sequence"/>
</dbReference>
<dbReference type="EMBL" id="JXTC01000122">
    <property type="protein sequence ID" value="PON87041.1"/>
    <property type="molecule type" value="Genomic_DNA"/>
</dbReference>
<feature type="compositionally biased region" description="Basic and acidic residues" evidence="1">
    <location>
        <begin position="77"/>
        <end position="94"/>
    </location>
</feature>
<gene>
    <name evidence="2" type="ORF">TorRG33x02_171540</name>
</gene>
<reference evidence="3" key="1">
    <citation type="submission" date="2016-06" db="EMBL/GenBank/DDBJ databases">
        <title>Parallel loss of symbiosis genes in relatives of nitrogen-fixing non-legume Parasponia.</title>
        <authorList>
            <person name="Van Velzen R."/>
            <person name="Holmer R."/>
            <person name="Bu F."/>
            <person name="Rutten L."/>
            <person name="Van Zeijl A."/>
            <person name="Liu W."/>
            <person name="Santuari L."/>
            <person name="Cao Q."/>
            <person name="Sharma T."/>
            <person name="Shen D."/>
            <person name="Roswanjaya Y."/>
            <person name="Wardhani T."/>
            <person name="Kalhor M.S."/>
            <person name="Jansen J."/>
            <person name="Van den Hoogen J."/>
            <person name="Gungor B."/>
            <person name="Hartog M."/>
            <person name="Hontelez J."/>
            <person name="Verver J."/>
            <person name="Yang W.-C."/>
            <person name="Schijlen E."/>
            <person name="Repin R."/>
            <person name="Schilthuizen M."/>
            <person name="Schranz E."/>
            <person name="Heidstra R."/>
            <person name="Miyata K."/>
            <person name="Fedorova E."/>
            <person name="Kohlen W."/>
            <person name="Bisseling T."/>
            <person name="Smit S."/>
            <person name="Geurts R."/>
        </authorList>
    </citation>
    <scope>NUCLEOTIDE SEQUENCE [LARGE SCALE GENOMIC DNA]</scope>
    <source>
        <strain evidence="3">cv. RG33-2</strain>
    </source>
</reference>
<dbReference type="InParanoid" id="A0A2P5EN87"/>
<proteinExistence type="predicted"/>
<evidence type="ECO:0000313" key="3">
    <source>
        <dbReference type="Proteomes" id="UP000237000"/>
    </source>
</evidence>
<comment type="caution">
    <text evidence="2">The sequence shown here is derived from an EMBL/GenBank/DDBJ whole genome shotgun (WGS) entry which is preliminary data.</text>
</comment>
<evidence type="ECO:0000256" key="1">
    <source>
        <dbReference type="SAM" id="MobiDB-lite"/>
    </source>
</evidence>
<evidence type="ECO:0000313" key="2">
    <source>
        <dbReference type="EMBL" id="PON87041.1"/>
    </source>
</evidence>
<name>A0A2P5EN87_TREOI</name>
<accession>A0A2P5EN87</accession>
<sequence length="101" mass="11953">MLVCLRFNLLICFNGKELMKYDLGRGVYPARNFHEKLFNCSVVPLYRISRATLTLIPFFRFFPSSFSLSPRNYQMTDQKKRINPNEKQQKDEKASYVYNVG</sequence>
<keyword evidence="3" id="KW-1185">Reference proteome</keyword>
<dbReference type="AlphaFoldDB" id="A0A2P5EN87"/>
<feature type="region of interest" description="Disordered" evidence="1">
    <location>
        <begin position="76"/>
        <end position="101"/>
    </location>
</feature>
<protein>
    <submittedName>
        <fullName evidence="2">Uncharacterized protein</fullName>
    </submittedName>
</protein>
<dbReference type="OrthoDB" id="10308112at2759"/>
<organism evidence="2 3">
    <name type="scientific">Trema orientale</name>
    <name type="common">Charcoal tree</name>
    <name type="synonym">Celtis orientalis</name>
    <dbReference type="NCBI Taxonomy" id="63057"/>
    <lineage>
        <taxon>Eukaryota</taxon>
        <taxon>Viridiplantae</taxon>
        <taxon>Streptophyta</taxon>
        <taxon>Embryophyta</taxon>
        <taxon>Tracheophyta</taxon>
        <taxon>Spermatophyta</taxon>
        <taxon>Magnoliopsida</taxon>
        <taxon>eudicotyledons</taxon>
        <taxon>Gunneridae</taxon>
        <taxon>Pentapetalae</taxon>
        <taxon>rosids</taxon>
        <taxon>fabids</taxon>
        <taxon>Rosales</taxon>
        <taxon>Cannabaceae</taxon>
        <taxon>Trema</taxon>
    </lineage>
</organism>